<proteinExistence type="inferred from homology"/>
<dbReference type="GO" id="GO:0005576">
    <property type="term" value="C:extracellular region"/>
    <property type="evidence" value="ECO:0007669"/>
    <property type="project" value="TreeGrafter"/>
</dbReference>
<name>A0A1J3IEX1_NOCCA</name>
<evidence type="ECO:0000256" key="2">
    <source>
        <dbReference type="SAM" id="Phobius"/>
    </source>
</evidence>
<dbReference type="PANTHER" id="PTHR45642">
    <property type="entry name" value="GDSL ESTERASE/LIPASE EXL3"/>
    <property type="match status" value="1"/>
</dbReference>
<dbReference type="SUPFAM" id="SSF52266">
    <property type="entry name" value="SGNH hydrolase"/>
    <property type="match status" value="1"/>
</dbReference>
<dbReference type="PANTHER" id="PTHR45642:SF69">
    <property type="entry name" value="GDSL ESTERASE_LIPASE EXL1"/>
    <property type="match status" value="1"/>
</dbReference>
<evidence type="ECO:0000256" key="1">
    <source>
        <dbReference type="ARBA" id="ARBA00008668"/>
    </source>
</evidence>
<keyword evidence="2" id="KW-1133">Transmembrane helix</keyword>
<gene>
    <name evidence="3" type="ORF">MP_TR1940_c0_g1_i1_g.6023</name>
</gene>
<sequence length="374" mass="41237">MEQGRSVHHHIISSRFLYSSSILWCSFVLVSLLFTTTTNALVKLPGNATFPAIIVFGDSIVDAGNNDDMITEARCDYPPYGIDFDGGVPTGRFSNGKVPTDILAEVLGIKPNIPAYRDPKLKPEDLLTGVTFASGGAGYVDLTTKIAGGIPLSQQLKIFEEYLEKLKKMVGEERTKFIIQKSLFVIICGSNDIANDFFTLPTVRLQYDVNSFTALMANNARSFAQALYGYGARRILMFGAPPIGCVPSQRTVAGGPKRACVDRFNDASKLFNAKLSANIDVLSKTLRDTTLIYIDIYNPLLDIILKPQQYGFKVSHLGCCGTGLIEVTALCNSYTAAVCPVRSDYVFWDSFHPTETAYRIIVAKLLDRYLNRFI</sequence>
<dbReference type="CDD" id="cd01837">
    <property type="entry name" value="SGNH_plant_lipase_like"/>
    <property type="match status" value="1"/>
</dbReference>
<dbReference type="FunFam" id="3.40.50.1110:FF:000003">
    <property type="entry name" value="GDSL esterase/lipase APG"/>
    <property type="match status" value="1"/>
</dbReference>
<dbReference type="GO" id="GO:0016298">
    <property type="term" value="F:lipase activity"/>
    <property type="evidence" value="ECO:0007669"/>
    <property type="project" value="InterPro"/>
</dbReference>
<comment type="similarity">
    <text evidence="1">Belongs to the 'GDSL' lipolytic enzyme family.</text>
</comment>
<dbReference type="PROSITE" id="PS01098">
    <property type="entry name" value="LIPASE_GDSL_SER"/>
    <property type="match status" value="1"/>
</dbReference>
<dbReference type="GO" id="GO:0006629">
    <property type="term" value="P:lipid metabolic process"/>
    <property type="evidence" value="ECO:0007669"/>
    <property type="project" value="InterPro"/>
</dbReference>
<protein>
    <submittedName>
        <fullName evidence="3">GDSL esterase/lipase EXL1</fullName>
    </submittedName>
</protein>
<dbReference type="InterPro" id="IPR001087">
    <property type="entry name" value="GDSL"/>
</dbReference>
<accession>A0A1J3IEX1</accession>
<dbReference type="Gene3D" id="3.40.50.1110">
    <property type="entry name" value="SGNH hydrolase"/>
    <property type="match status" value="1"/>
</dbReference>
<dbReference type="InterPro" id="IPR036514">
    <property type="entry name" value="SGNH_hydro_sf"/>
</dbReference>
<feature type="transmembrane region" description="Helical" evidence="2">
    <location>
        <begin position="21"/>
        <end position="42"/>
    </location>
</feature>
<organism evidence="3">
    <name type="scientific">Noccaea caerulescens</name>
    <name type="common">Alpine penny-cress</name>
    <name type="synonym">Thlaspi caerulescens</name>
    <dbReference type="NCBI Taxonomy" id="107243"/>
    <lineage>
        <taxon>Eukaryota</taxon>
        <taxon>Viridiplantae</taxon>
        <taxon>Streptophyta</taxon>
        <taxon>Embryophyta</taxon>
        <taxon>Tracheophyta</taxon>
        <taxon>Spermatophyta</taxon>
        <taxon>Magnoliopsida</taxon>
        <taxon>eudicotyledons</taxon>
        <taxon>Gunneridae</taxon>
        <taxon>Pentapetalae</taxon>
        <taxon>rosids</taxon>
        <taxon>malvids</taxon>
        <taxon>Brassicales</taxon>
        <taxon>Brassicaceae</taxon>
        <taxon>Coluteocarpeae</taxon>
        <taxon>Noccaea</taxon>
    </lineage>
</organism>
<reference evidence="3" key="1">
    <citation type="submission" date="2016-07" db="EMBL/GenBank/DDBJ databases">
        <title>De novo transcriptome assembly of four accessions of the metal hyperaccumulator plant Noccaea caerulescens.</title>
        <authorList>
            <person name="Blande D."/>
            <person name="Halimaa P."/>
            <person name="Tervahauta A.I."/>
            <person name="Aarts M.G."/>
            <person name="Karenlampi S.O."/>
        </authorList>
    </citation>
    <scope>NUCLEOTIDE SEQUENCE</scope>
</reference>
<dbReference type="EMBL" id="GEVM01028078">
    <property type="protein sequence ID" value="JAU77860.1"/>
    <property type="molecule type" value="Transcribed_RNA"/>
</dbReference>
<keyword evidence="2" id="KW-0472">Membrane</keyword>
<dbReference type="AlphaFoldDB" id="A0A1J3IEX1"/>
<evidence type="ECO:0000313" key="3">
    <source>
        <dbReference type="EMBL" id="JAU77860.1"/>
    </source>
</evidence>
<dbReference type="InterPro" id="IPR035669">
    <property type="entry name" value="SGNH_plant_lipase-like"/>
</dbReference>
<dbReference type="InterPro" id="IPR008265">
    <property type="entry name" value="Lipase_GDSL_AS"/>
</dbReference>
<dbReference type="InterPro" id="IPR050592">
    <property type="entry name" value="GDSL_lipolytic_enzyme"/>
</dbReference>
<keyword evidence="2" id="KW-0812">Transmembrane</keyword>
<dbReference type="Pfam" id="PF00657">
    <property type="entry name" value="Lipase_GDSL"/>
    <property type="match status" value="1"/>
</dbReference>